<dbReference type="Proteomes" id="UP000805649">
    <property type="component" value="Unassembled WGS sequence"/>
</dbReference>
<accession>A0ACC3YHG0</accession>
<proteinExistence type="predicted"/>
<reference evidence="1 2" key="1">
    <citation type="journal article" date="2020" name="Phytopathology">
        <title>Genome Sequence Resources of Colletotrichum truncatum, C. plurivorum, C. musicola, and C. sojae: Four Species Pathogenic to Soybean (Glycine max).</title>
        <authorList>
            <person name="Rogerio F."/>
            <person name="Boufleur T.R."/>
            <person name="Ciampi-Guillardi M."/>
            <person name="Sukno S.A."/>
            <person name="Thon M.R."/>
            <person name="Massola Junior N.S."/>
            <person name="Baroncelli R."/>
        </authorList>
    </citation>
    <scope>NUCLEOTIDE SEQUENCE [LARGE SCALE GENOMIC DNA]</scope>
    <source>
        <strain evidence="1 2">CMES1059</strain>
    </source>
</reference>
<dbReference type="EMBL" id="VUJX02000010">
    <property type="protein sequence ID" value="KAL0931306.1"/>
    <property type="molecule type" value="Genomic_DNA"/>
</dbReference>
<protein>
    <submittedName>
        <fullName evidence="1">Uncharacterized protein</fullName>
    </submittedName>
</protein>
<evidence type="ECO:0000313" key="2">
    <source>
        <dbReference type="Proteomes" id="UP000805649"/>
    </source>
</evidence>
<evidence type="ECO:0000313" key="1">
    <source>
        <dbReference type="EMBL" id="KAL0931306.1"/>
    </source>
</evidence>
<comment type="caution">
    <text evidence="1">The sequence shown here is derived from an EMBL/GenBank/DDBJ whole genome shotgun (WGS) entry which is preliminary data.</text>
</comment>
<gene>
    <name evidence="1" type="ORF">CTRU02_214041</name>
</gene>
<name>A0ACC3YHG0_COLTU</name>
<keyword evidence="2" id="KW-1185">Reference proteome</keyword>
<organism evidence="1 2">
    <name type="scientific">Colletotrichum truncatum</name>
    <name type="common">Anthracnose fungus</name>
    <name type="synonym">Colletotrichum capsici</name>
    <dbReference type="NCBI Taxonomy" id="5467"/>
    <lineage>
        <taxon>Eukaryota</taxon>
        <taxon>Fungi</taxon>
        <taxon>Dikarya</taxon>
        <taxon>Ascomycota</taxon>
        <taxon>Pezizomycotina</taxon>
        <taxon>Sordariomycetes</taxon>
        <taxon>Hypocreomycetidae</taxon>
        <taxon>Glomerellales</taxon>
        <taxon>Glomerellaceae</taxon>
        <taxon>Colletotrichum</taxon>
        <taxon>Colletotrichum truncatum species complex</taxon>
    </lineage>
</organism>
<sequence>MKTAVTGLVFLASIAFALPGKNTVYYRSAEDVNDDNLPVAELSFTGPVTVGGPNVTLHGTADAIYQQILELNPAYDPWAFPEYAEGLTSRGFTKNDLTQRSPNSPIEGSLVSRQSNYDCSYGNWINGYYSQCAVALNQLLLLGSSTCSAPKGACARVSCSSSCSMYLCNTHTDKVDVQCWDIAGDMGTIVLRCGSDNGNGDTRARGRKVFDNHYVALSQQAC</sequence>